<proteinExistence type="inferred from homology"/>
<organism evidence="7 8">
    <name type="scientific">Passalora fulva</name>
    <name type="common">Tomato leaf mold</name>
    <name type="synonym">Cladosporium fulvum</name>
    <dbReference type="NCBI Taxonomy" id="5499"/>
    <lineage>
        <taxon>Eukaryota</taxon>
        <taxon>Fungi</taxon>
        <taxon>Dikarya</taxon>
        <taxon>Ascomycota</taxon>
        <taxon>Pezizomycotina</taxon>
        <taxon>Dothideomycetes</taxon>
        <taxon>Dothideomycetidae</taxon>
        <taxon>Mycosphaerellales</taxon>
        <taxon>Mycosphaerellaceae</taxon>
        <taxon>Fulvia</taxon>
    </lineage>
</organism>
<dbReference type="PANTHER" id="PTHR42973">
    <property type="entry name" value="BINDING OXIDOREDUCTASE, PUTATIVE (AFU_ORTHOLOGUE AFUA_1G17690)-RELATED"/>
    <property type="match status" value="1"/>
</dbReference>
<keyword evidence="3" id="KW-0274">FAD</keyword>
<dbReference type="InterPro" id="IPR016166">
    <property type="entry name" value="FAD-bd_PCMH"/>
</dbReference>
<dbReference type="Gene3D" id="3.30.465.10">
    <property type="match status" value="1"/>
</dbReference>
<comment type="similarity">
    <text evidence="1">Belongs to the oxygen-dependent FAD-linked oxidoreductase family.</text>
</comment>
<dbReference type="InterPro" id="IPR050416">
    <property type="entry name" value="FAD-linked_Oxidoreductase"/>
</dbReference>
<evidence type="ECO:0000256" key="1">
    <source>
        <dbReference type="ARBA" id="ARBA00005466"/>
    </source>
</evidence>
<feature type="domain" description="FAD-binding PCMH-type" evidence="6">
    <location>
        <begin position="86"/>
        <end position="258"/>
    </location>
</feature>
<feature type="chain" id="PRO_5040346822" evidence="5">
    <location>
        <begin position="41"/>
        <end position="655"/>
    </location>
</feature>
<name>A0A9Q8US65_PASFU</name>
<keyword evidence="5" id="KW-0732">Signal</keyword>
<dbReference type="OrthoDB" id="415825at2759"/>
<evidence type="ECO:0000256" key="3">
    <source>
        <dbReference type="ARBA" id="ARBA00022827"/>
    </source>
</evidence>
<dbReference type="InterPro" id="IPR016169">
    <property type="entry name" value="FAD-bd_PCMH_sub2"/>
</dbReference>
<evidence type="ECO:0000259" key="6">
    <source>
        <dbReference type="PROSITE" id="PS51387"/>
    </source>
</evidence>
<dbReference type="InterPro" id="IPR012951">
    <property type="entry name" value="BBE"/>
</dbReference>
<feature type="signal peptide" evidence="5">
    <location>
        <begin position="1"/>
        <end position="40"/>
    </location>
</feature>
<accession>A0A9Q8US65</accession>
<dbReference type="SUPFAM" id="SSF56176">
    <property type="entry name" value="FAD-binding/transporter-associated domain-like"/>
    <property type="match status" value="1"/>
</dbReference>
<keyword evidence="2" id="KW-0285">Flavoprotein</keyword>
<gene>
    <name evidence="7" type="ORF">CLAFUR5_11457</name>
</gene>
<dbReference type="GO" id="GO:0016491">
    <property type="term" value="F:oxidoreductase activity"/>
    <property type="evidence" value="ECO:0007669"/>
    <property type="project" value="UniProtKB-KW"/>
</dbReference>
<reference evidence="7" key="1">
    <citation type="submission" date="2021-12" db="EMBL/GenBank/DDBJ databases">
        <authorList>
            <person name="Zaccaron A."/>
            <person name="Stergiopoulos I."/>
        </authorList>
    </citation>
    <scope>NUCLEOTIDE SEQUENCE</scope>
    <source>
        <strain evidence="7">Race5_Kim</strain>
    </source>
</reference>
<dbReference type="EMBL" id="CP090170">
    <property type="protein sequence ID" value="UJO20529.1"/>
    <property type="molecule type" value="Genomic_DNA"/>
</dbReference>
<dbReference type="PROSITE" id="PS51387">
    <property type="entry name" value="FAD_PCMH"/>
    <property type="match status" value="1"/>
</dbReference>
<evidence type="ECO:0000313" key="7">
    <source>
        <dbReference type="EMBL" id="UJO20529.1"/>
    </source>
</evidence>
<dbReference type="AlphaFoldDB" id="A0A9Q8US65"/>
<dbReference type="GeneID" id="71991335"/>
<dbReference type="Pfam" id="PF01565">
    <property type="entry name" value="FAD_binding_4"/>
    <property type="match status" value="1"/>
</dbReference>
<dbReference type="RefSeq" id="XP_047764895.1">
    <property type="nucleotide sequence ID" value="XM_047910605.1"/>
</dbReference>
<protein>
    <submittedName>
        <fullName evidence="7">FAD-linked oxidoreductase sorD</fullName>
    </submittedName>
</protein>
<dbReference type="Pfam" id="PF08031">
    <property type="entry name" value="BBE"/>
    <property type="match status" value="1"/>
</dbReference>
<sequence>MYGIRPIISLITCSTADPNPLSISMVLPLLLFTHVILCLATPSPPPAFKACIESALEQKWHLYAFPNDIRYLLFRVTDVHAYNLDLPYLPAAVVYPRTAGGVAKVVKCAGDHGIGVQARSGGHGYRNYCLGGADGALVVDMKNMKHFQYNSDDTTATFGAGNRLGDLTRELDSVGRSAAYGVVSDVGTGGHLTIGGLGPLSRQLGAGLDQIISAQAVLANGTIVTTSLESHPDLFFAIRGAAASFALVTEFTIRTVPAPEVVSFTYNVTIAKDIVDLAPTWKAWQDYVSDPDLSRLFACTFTLASNVLILEGTYYGSRSDFDTLDIESIFAPAKDAGLQIKSDIVVTAANALQQAALSFFGRIPTHFYAKSLKFTNNTLLTLDQVIGMFQYISAKPKGSLVWFIIWDLTGGAVSDPDPTSTAYWHRDALFWQQSYIVDLTAIREVNQVSKDFLIGLNARVRELEPRINESAYPGYVDDQLEDPQRAYWGGNVERLREIKRVYDPGMLLETRRALNRWSSSRCQGVVHVDILLRSRLLDDCLRDYAQRIPSSCVDSCNACNQTCFTVVTKPSSCMMVLTKFSLPAFPIPWEWQARVKLEQARHIVASTEFSAFALQLSEALCTYGGEQGHNIVAGEARHGAQERSEAEIMTAFPSD</sequence>
<dbReference type="InterPro" id="IPR036318">
    <property type="entry name" value="FAD-bd_PCMH-like_sf"/>
</dbReference>
<evidence type="ECO:0000256" key="4">
    <source>
        <dbReference type="ARBA" id="ARBA00023002"/>
    </source>
</evidence>
<dbReference type="Gene3D" id="3.40.462.20">
    <property type="match status" value="1"/>
</dbReference>
<keyword evidence="4" id="KW-0560">Oxidoreductase</keyword>
<evidence type="ECO:0000313" key="8">
    <source>
        <dbReference type="Proteomes" id="UP000756132"/>
    </source>
</evidence>
<dbReference type="PANTHER" id="PTHR42973:SF17">
    <property type="entry name" value="OXIDASE, PUTATIVE (AFU_ORTHOLOGUE AFUA_6G14340)-RELATED"/>
    <property type="match status" value="1"/>
</dbReference>
<reference evidence="7" key="2">
    <citation type="journal article" date="2022" name="Microb. Genom.">
        <title>A chromosome-scale genome assembly of the tomato pathogen Cladosporium fulvum reveals a compartmentalized genome architecture and the presence of a dispensable chromosome.</title>
        <authorList>
            <person name="Zaccaron A.Z."/>
            <person name="Chen L.H."/>
            <person name="Samaras A."/>
            <person name="Stergiopoulos I."/>
        </authorList>
    </citation>
    <scope>NUCLEOTIDE SEQUENCE</scope>
    <source>
        <strain evidence="7">Race5_Kim</strain>
    </source>
</reference>
<keyword evidence="8" id="KW-1185">Reference proteome</keyword>
<evidence type="ECO:0000256" key="2">
    <source>
        <dbReference type="ARBA" id="ARBA00022630"/>
    </source>
</evidence>
<dbReference type="GO" id="GO:0071949">
    <property type="term" value="F:FAD binding"/>
    <property type="evidence" value="ECO:0007669"/>
    <property type="project" value="InterPro"/>
</dbReference>
<dbReference type="Proteomes" id="UP000756132">
    <property type="component" value="Chromosome 8"/>
</dbReference>
<dbReference type="KEGG" id="ffu:CLAFUR5_11457"/>
<dbReference type="InterPro" id="IPR006094">
    <property type="entry name" value="Oxid_FAD_bind_N"/>
</dbReference>
<evidence type="ECO:0000256" key="5">
    <source>
        <dbReference type="SAM" id="SignalP"/>
    </source>
</evidence>